<comment type="caution">
    <text evidence="1">The sequence shown here is derived from an EMBL/GenBank/DDBJ whole genome shotgun (WGS) entry which is preliminary data.</text>
</comment>
<reference evidence="1 2" key="1">
    <citation type="journal article" date="2019" name="Int. J. Syst. Evol. Microbiol.">
        <title>The Global Catalogue of Microorganisms (GCM) 10K type strain sequencing project: providing services to taxonomists for standard genome sequencing and annotation.</title>
        <authorList>
            <consortium name="The Broad Institute Genomics Platform"/>
            <consortium name="The Broad Institute Genome Sequencing Center for Infectious Disease"/>
            <person name="Wu L."/>
            <person name="Ma J."/>
        </authorList>
    </citation>
    <scope>NUCLEOTIDE SEQUENCE [LARGE SCALE GENOMIC DNA]</scope>
    <source>
        <strain evidence="1 2">JCM 8201</strain>
    </source>
</reference>
<accession>A0ABN3UA86</accession>
<gene>
    <name evidence="1" type="ORF">GCM10010439_34480</name>
</gene>
<dbReference type="Proteomes" id="UP001501842">
    <property type="component" value="Unassembled WGS sequence"/>
</dbReference>
<organism evidence="1 2">
    <name type="scientific">Actinocorallia aurantiaca</name>
    <dbReference type="NCBI Taxonomy" id="46204"/>
    <lineage>
        <taxon>Bacteria</taxon>
        <taxon>Bacillati</taxon>
        <taxon>Actinomycetota</taxon>
        <taxon>Actinomycetes</taxon>
        <taxon>Streptosporangiales</taxon>
        <taxon>Thermomonosporaceae</taxon>
        <taxon>Actinocorallia</taxon>
    </lineage>
</organism>
<dbReference type="RefSeq" id="WP_344451432.1">
    <property type="nucleotide sequence ID" value="NZ_BAAATZ010000012.1"/>
</dbReference>
<evidence type="ECO:0000313" key="1">
    <source>
        <dbReference type="EMBL" id="GAA2727780.1"/>
    </source>
</evidence>
<evidence type="ECO:0000313" key="2">
    <source>
        <dbReference type="Proteomes" id="UP001501842"/>
    </source>
</evidence>
<protein>
    <recommendedName>
        <fullName evidence="3">DNA-binding protein</fullName>
    </recommendedName>
</protein>
<name>A0ABN3UA86_9ACTN</name>
<sequence>MNVYWFDLEVAGPVTDEHVDRLAETIVENRGDGIDATVQADERGGMVMFSREAQDVAEAILSAISDVRTAGMTVTGVDGGDLVPVEAIATRAKVTVHAVRHWVSGTRGPGGFPAPVRAKSFSWAQVSDWLVRNKLGAVDHAALEVARASVFFNALLTADRTVDDVIPAHRRADLAKMSDKLTDRLTPCG</sequence>
<keyword evidence="2" id="KW-1185">Reference proteome</keyword>
<proteinExistence type="predicted"/>
<evidence type="ECO:0008006" key="3">
    <source>
        <dbReference type="Google" id="ProtNLM"/>
    </source>
</evidence>
<dbReference type="EMBL" id="BAAATZ010000012">
    <property type="protein sequence ID" value="GAA2727780.1"/>
    <property type="molecule type" value="Genomic_DNA"/>
</dbReference>